<gene>
    <name evidence="2" type="ORF">CERZMDRAFT_42302</name>
</gene>
<dbReference type="OrthoDB" id="6431331at2759"/>
<evidence type="ECO:0000259" key="1">
    <source>
        <dbReference type="Pfam" id="PF12697"/>
    </source>
</evidence>
<dbReference type="AlphaFoldDB" id="A0A6A6FEG8"/>
<organism evidence="2 3">
    <name type="scientific">Cercospora zeae-maydis SCOH1-5</name>
    <dbReference type="NCBI Taxonomy" id="717836"/>
    <lineage>
        <taxon>Eukaryota</taxon>
        <taxon>Fungi</taxon>
        <taxon>Dikarya</taxon>
        <taxon>Ascomycota</taxon>
        <taxon>Pezizomycotina</taxon>
        <taxon>Dothideomycetes</taxon>
        <taxon>Dothideomycetidae</taxon>
        <taxon>Mycosphaerellales</taxon>
        <taxon>Mycosphaerellaceae</taxon>
        <taxon>Cercospora</taxon>
    </lineage>
</organism>
<evidence type="ECO:0000313" key="2">
    <source>
        <dbReference type="EMBL" id="KAF2211850.1"/>
    </source>
</evidence>
<proteinExistence type="predicted"/>
<dbReference type="Proteomes" id="UP000799539">
    <property type="component" value="Unassembled WGS sequence"/>
</dbReference>
<dbReference type="SUPFAM" id="SSF53474">
    <property type="entry name" value="alpha/beta-Hydrolases"/>
    <property type="match status" value="1"/>
</dbReference>
<accession>A0A6A6FEG8</accession>
<keyword evidence="3" id="KW-1185">Reference proteome</keyword>
<evidence type="ECO:0000313" key="3">
    <source>
        <dbReference type="Proteomes" id="UP000799539"/>
    </source>
</evidence>
<dbReference type="Gene3D" id="3.40.50.1820">
    <property type="entry name" value="alpha/beta hydrolase"/>
    <property type="match status" value="1"/>
</dbReference>
<dbReference type="InterPro" id="IPR000073">
    <property type="entry name" value="AB_hydrolase_1"/>
</dbReference>
<dbReference type="InterPro" id="IPR029058">
    <property type="entry name" value="AB_hydrolase_fold"/>
</dbReference>
<dbReference type="EMBL" id="ML992674">
    <property type="protein sequence ID" value="KAF2211850.1"/>
    <property type="molecule type" value="Genomic_DNA"/>
</dbReference>
<reference evidence="2" key="1">
    <citation type="journal article" date="2020" name="Stud. Mycol.">
        <title>101 Dothideomycetes genomes: a test case for predicting lifestyles and emergence of pathogens.</title>
        <authorList>
            <person name="Haridas S."/>
            <person name="Albert R."/>
            <person name="Binder M."/>
            <person name="Bloem J."/>
            <person name="Labutti K."/>
            <person name="Salamov A."/>
            <person name="Andreopoulos B."/>
            <person name="Baker S."/>
            <person name="Barry K."/>
            <person name="Bills G."/>
            <person name="Bluhm B."/>
            <person name="Cannon C."/>
            <person name="Castanera R."/>
            <person name="Culley D."/>
            <person name="Daum C."/>
            <person name="Ezra D."/>
            <person name="Gonzalez J."/>
            <person name="Henrissat B."/>
            <person name="Kuo A."/>
            <person name="Liang C."/>
            <person name="Lipzen A."/>
            <person name="Lutzoni F."/>
            <person name="Magnuson J."/>
            <person name="Mondo S."/>
            <person name="Nolan M."/>
            <person name="Ohm R."/>
            <person name="Pangilinan J."/>
            <person name="Park H.-J."/>
            <person name="Ramirez L."/>
            <person name="Alfaro M."/>
            <person name="Sun H."/>
            <person name="Tritt A."/>
            <person name="Yoshinaga Y."/>
            <person name="Zwiers L.-H."/>
            <person name="Turgeon B."/>
            <person name="Goodwin S."/>
            <person name="Spatafora J."/>
            <person name="Crous P."/>
            <person name="Grigoriev I."/>
        </authorList>
    </citation>
    <scope>NUCLEOTIDE SEQUENCE</scope>
    <source>
        <strain evidence="2">SCOH1-5</strain>
    </source>
</reference>
<feature type="domain" description="AB hydrolase-1" evidence="1">
    <location>
        <begin position="91"/>
        <end position="368"/>
    </location>
</feature>
<name>A0A6A6FEG8_9PEZI</name>
<sequence>MAAARISALLSTGYGVLYLVAALAYTVTQKTFWQGFNKEKRARLARASRNLWSLQEGLDGIRQKFLKLKNGTQLHYLEATPPTAPESKSLVIFMHGYPDSCHLWSRYLRSSSLITHAKLVALDLPGCGGSDSLDRYGPEQVLNAIAEAITLLKDRYLPRDQASSGTPSPQCILVAHDWGGIITFRLAAQTIGLFDHFIAINAIFRSHGIAYEKFPKPSPEEKATRLALACGPGAAEAELPADDGSMYGPSVYERSVRYNVPGHWDGRIKLYTQGLLRQKWTPDYPGFSSAMPLPDKSGHTTEDNKRLKYPVTCIFGMGDIALNPRIMLDGIEDFFLPSSDGVRESKIVRVAKGGHWCLIEPEGEEVVQAELQWALRGGKA</sequence>
<dbReference type="PANTHER" id="PTHR43329">
    <property type="entry name" value="EPOXIDE HYDROLASE"/>
    <property type="match status" value="1"/>
</dbReference>
<protein>
    <recommendedName>
        <fullName evidence="1">AB hydrolase-1 domain-containing protein</fullName>
    </recommendedName>
</protein>
<dbReference type="Pfam" id="PF12697">
    <property type="entry name" value="Abhydrolase_6"/>
    <property type="match status" value="1"/>
</dbReference>